<gene>
    <name evidence="1" type="ORF">CEXT_753151</name>
</gene>
<accession>A0AAV4W122</accession>
<dbReference type="AlphaFoldDB" id="A0AAV4W122"/>
<protein>
    <submittedName>
        <fullName evidence="1">Uncharacterized protein</fullName>
    </submittedName>
</protein>
<keyword evidence="2" id="KW-1185">Reference proteome</keyword>
<sequence>MLSEEFKTHLSWTMSNVGSTLADKPQAGKLRGTRRLHRRLRNYFKNKFGYHRIPDSVCNLIDLDKEEDSGCTKVKEID</sequence>
<dbReference type="EMBL" id="BPLR01015456">
    <property type="protein sequence ID" value="GIY76256.1"/>
    <property type="molecule type" value="Genomic_DNA"/>
</dbReference>
<reference evidence="1 2" key="1">
    <citation type="submission" date="2021-06" db="EMBL/GenBank/DDBJ databases">
        <title>Caerostris extrusa draft genome.</title>
        <authorList>
            <person name="Kono N."/>
            <person name="Arakawa K."/>
        </authorList>
    </citation>
    <scope>NUCLEOTIDE SEQUENCE [LARGE SCALE GENOMIC DNA]</scope>
</reference>
<organism evidence="1 2">
    <name type="scientific">Caerostris extrusa</name>
    <name type="common">Bark spider</name>
    <name type="synonym">Caerostris bankana</name>
    <dbReference type="NCBI Taxonomy" id="172846"/>
    <lineage>
        <taxon>Eukaryota</taxon>
        <taxon>Metazoa</taxon>
        <taxon>Ecdysozoa</taxon>
        <taxon>Arthropoda</taxon>
        <taxon>Chelicerata</taxon>
        <taxon>Arachnida</taxon>
        <taxon>Araneae</taxon>
        <taxon>Araneomorphae</taxon>
        <taxon>Entelegynae</taxon>
        <taxon>Araneoidea</taxon>
        <taxon>Araneidae</taxon>
        <taxon>Caerostris</taxon>
    </lineage>
</organism>
<evidence type="ECO:0000313" key="1">
    <source>
        <dbReference type="EMBL" id="GIY76256.1"/>
    </source>
</evidence>
<name>A0AAV4W122_CAEEX</name>
<dbReference type="Proteomes" id="UP001054945">
    <property type="component" value="Unassembled WGS sequence"/>
</dbReference>
<evidence type="ECO:0000313" key="2">
    <source>
        <dbReference type="Proteomes" id="UP001054945"/>
    </source>
</evidence>
<proteinExistence type="predicted"/>
<comment type="caution">
    <text evidence="1">The sequence shown here is derived from an EMBL/GenBank/DDBJ whole genome shotgun (WGS) entry which is preliminary data.</text>
</comment>